<name>A0A9W6WNU6_9STRA</name>
<proteinExistence type="predicted"/>
<comment type="caution">
    <text evidence="2">The sequence shown here is derived from an EMBL/GenBank/DDBJ whole genome shotgun (WGS) entry which is preliminary data.</text>
</comment>
<gene>
    <name evidence="2" type="ORF">Plil01_000095300</name>
</gene>
<organism evidence="2 3">
    <name type="scientific">Phytophthora lilii</name>
    <dbReference type="NCBI Taxonomy" id="2077276"/>
    <lineage>
        <taxon>Eukaryota</taxon>
        <taxon>Sar</taxon>
        <taxon>Stramenopiles</taxon>
        <taxon>Oomycota</taxon>
        <taxon>Peronosporomycetes</taxon>
        <taxon>Peronosporales</taxon>
        <taxon>Peronosporaceae</taxon>
        <taxon>Phytophthora</taxon>
    </lineage>
</organism>
<evidence type="ECO:0000313" key="2">
    <source>
        <dbReference type="EMBL" id="GMF10108.1"/>
    </source>
</evidence>
<dbReference type="OrthoDB" id="101089at2759"/>
<protein>
    <submittedName>
        <fullName evidence="2">Unnamed protein product</fullName>
    </submittedName>
</protein>
<dbReference type="Proteomes" id="UP001165083">
    <property type="component" value="Unassembled WGS sequence"/>
</dbReference>
<reference evidence="2" key="1">
    <citation type="submission" date="2023-04" db="EMBL/GenBank/DDBJ databases">
        <title>Phytophthora lilii NBRC 32176.</title>
        <authorList>
            <person name="Ichikawa N."/>
            <person name="Sato H."/>
            <person name="Tonouchi N."/>
        </authorList>
    </citation>
    <scope>NUCLEOTIDE SEQUENCE</scope>
    <source>
        <strain evidence="2">NBRC 32176</strain>
    </source>
</reference>
<sequence>MHSKEAVAATDAVATAIMTPLLSSIDRINAALEAAVAQPPPPTGTLRVCHATEDEWNAFADSDGQIVRPKFFEWFADTEEIHIIEFADTPHEDYIAEFTQGTSFAEQNVRRWLKPHMAAKNSQGRRWCPDLSMGHVRQHQAPCFLQAFQYLQTFGRSKLKLESLSRGHGTRTTRPQGDIDMGCDARS</sequence>
<dbReference type="AlphaFoldDB" id="A0A9W6WNU6"/>
<accession>A0A9W6WNU6</accession>
<evidence type="ECO:0000256" key="1">
    <source>
        <dbReference type="SAM" id="MobiDB-lite"/>
    </source>
</evidence>
<evidence type="ECO:0000313" key="3">
    <source>
        <dbReference type="Proteomes" id="UP001165083"/>
    </source>
</evidence>
<keyword evidence="3" id="KW-1185">Reference proteome</keyword>
<feature type="region of interest" description="Disordered" evidence="1">
    <location>
        <begin position="165"/>
        <end position="187"/>
    </location>
</feature>
<dbReference type="EMBL" id="BSXW01000031">
    <property type="protein sequence ID" value="GMF10108.1"/>
    <property type="molecule type" value="Genomic_DNA"/>
</dbReference>